<keyword evidence="7" id="KW-1185">Reference proteome</keyword>
<comment type="catalytic activity">
    <reaction evidence="2">
        <text>1-O-hexadecyl-2-acetyl-sn-glycero-3-phosphocholine + H2O = 1-O-hexadecyl-sn-glycero-3-phosphocholine + acetate + H(+)</text>
        <dbReference type="Rhea" id="RHEA:40479"/>
        <dbReference type="ChEBI" id="CHEBI:15377"/>
        <dbReference type="ChEBI" id="CHEBI:15378"/>
        <dbReference type="ChEBI" id="CHEBI:30089"/>
        <dbReference type="ChEBI" id="CHEBI:44811"/>
        <dbReference type="ChEBI" id="CHEBI:64496"/>
    </reaction>
    <physiologicalReaction direction="left-to-right" evidence="2">
        <dbReference type="Rhea" id="RHEA:40480"/>
    </physiologicalReaction>
</comment>
<proteinExistence type="predicted"/>
<dbReference type="Pfam" id="PF13472">
    <property type="entry name" value="Lipase_GDSL_2"/>
    <property type="match status" value="1"/>
</dbReference>
<name>A0ABN7TAJ5_OIKDI</name>
<dbReference type="InterPro" id="IPR036514">
    <property type="entry name" value="SGNH_hydro_sf"/>
</dbReference>
<dbReference type="InterPro" id="IPR013830">
    <property type="entry name" value="SGNH_hydro"/>
</dbReference>
<evidence type="ECO:0000313" key="7">
    <source>
        <dbReference type="Proteomes" id="UP001158576"/>
    </source>
</evidence>
<evidence type="ECO:0000256" key="2">
    <source>
        <dbReference type="ARBA" id="ARBA00023721"/>
    </source>
</evidence>
<dbReference type="SUPFAM" id="SSF52266">
    <property type="entry name" value="SGNH hydrolase"/>
    <property type="match status" value="1"/>
</dbReference>
<evidence type="ECO:0000256" key="3">
    <source>
        <dbReference type="ARBA" id="ARBA00035804"/>
    </source>
</evidence>
<reference evidence="6 7" key="1">
    <citation type="submission" date="2021-04" db="EMBL/GenBank/DDBJ databases">
        <authorList>
            <person name="Bliznina A."/>
        </authorList>
    </citation>
    <scope>NUCLEOTIDE SEQUENCE [LARGE SCALE GENOMIC DNA]</scope>
</reference>
<sequence length="218" mass="24361">MSSRRKVVCLGDSITQQGHDAGGWLGNLQSKYQRSIDIVNRGFSGYNTTWLLSILNKLGRDFEHADYVFIMMGANDAATDTQTVDIPLFKENLEKIANKVKLAGARNVVLIETPWVSASEWLKFCQEKYPDENHKVSNRNSDRAAEYAKAVKEVAEKLEIPLIPLYEKMAAEANPAALLSDGLHFSAAGNKILSDLVEPFLDPIDETQCPEWRDFVVA</sequence>
<dbReference type="PANTHER" id="PTHR14209">
    <property type="entry name" value="ISOAMYL ACETATE-HYDROLYZING ESTERASE 1"/>
    <property type="match status" value="1"/>
</dbReference>
<evidence type="ECO:0000259" key="5">
    <source>
        <dbReference type="Pfam" id="PF13472"/>
    </source>
</evidence>
<evidence type="ECO:0000256" key="4">
    <source>
        <dbReference type="ARBA" id="ARBA00048078"/>
    </source>
</evidence>
<dbReference type="PANTHER" id="PTHR14209:SF19">
    <property type="entry name" value="ISOAMYL ACETATE-HYDROLYZING ESTERASE 1 HOMOLOG"/>
    <property type="match status" value="1"/>
</dbReference>
<feature type="domain" description="SGNH hydrolase-type esterase" evidence="5">
    <location>
        <begin position="9"/>
        <end position="192"/>
    </location>
</feature>
<dbReference type="Gene3D" id="3.40.50.1110">
    <property type="entry name" value="SGNH hydrolase"/>
    <property type="match status" value="1"/>
</dbReference>
<dbReference type="EMBL" id="OU015567">
    <property type="protein sequence ID" value="CAG5113202.1"/>
    <property type="molecule type" value="Genomic_DNA"/>
</dbReference>
<organism evidence="6 7">
    <name type="scientific">Oikopleura dioica</name>
    <name type="common">Tunicate</name>
    <dbReference type="NCBI Taxonomy" id="34765"/>
    <lineage>
        <taxon>Eukaryota</taxon>
        <taxon>Metazoa</taxon>
        <taxon>Chordata</taxon>
        <taxon>Tunicata</taxon>
        <taxon>Appendicularia</taxon>
        <taxon>Copelata</taxon>
        <taxon>Oikopleuridae</taxon>
        <taxon>Oikopleura</taxon>
    </lineage>
</organism>
<dbReference type="Proteomes" id="UP001158576">
    <property type="component" value="Chromosome 2"/>
</dbReference>
<evidence type="ECO:0000256" key="1">
    <source>
        <dbReference type="ARBA" id="ARBA00013201"/>
    </source>
</evidence>
<gene>
    <name evidence="6" type="ORF">OKIOD_LOCUS16095</name>
</gene>
<comment type="catalytic activity">
    <reaction evidence="4">
        <text>a 1-O-alkyl-2-acetyl-sn-glycero-3-phosphocholine + H2O = a 1-O-alkyl-sn-glycero-3-phosphocholine + acetate + H(+)</text>
        <dbReference type="Rhea" id="RHEA:17777"/>
        <dbReference type="ChEBI" id="CHEBI:15377"/>
        <dbReference type="ChEBI" id="CHEBI:15378"/>
        <dbReference type="ChEBI" id="CHEBI:30089"/>
        <dbReference type="ChEBI" id="CHEBI:30909"/>
        <dbReference type="ChEBI" id="CHEBI:36707"/>
        <dbReference type="EC" id="3.1.1.47"/>
    </reaction>
    <physiologicalReaction direction="left-to-right" evidence="4">
        <dbReference type="Rhea" id="RHEA:17778"/>
    </physiologicalReaction>
</comment>
<evidence type="ECO:0000313" key="6">
    <source>
        <dbReference type="EMBL" id="CAG5113202.1"/>
    </source>
</evidence>
<dbReference type="CDD" id="cd01838">
    <property type="entry name" value="Isoamyl_acetate_hydrolase_like"/>
    <property type="match status" value="1"/>
</dbReference>
<dbReference type="InterPro" id="IPR045136">
    <property type="entry name" value="Iah1-like"/>
</dbReference>
<protein>
    <recommendedName>
        <fullName evidence="1">1-alkyl-2-acetylglycerophosphocholine esterase</fullName>
        <ecNumber evidence="1">3.1.1.47</ecNumber>
    </recommendedName>
</protein>
<comment type="catalytic activity">
    <reaction evidence="3">
        <text>1-O-hexadecyl-2-acetyl-sn-glycero-3-phosphate + H2O = 1-O-hexadecyl-sn-glycero-3-phosphate + acetate + H(+)</text>
        <dbReference type="Rhea" id="RHEA:41704"/>
        <dbReference type="ChEBI" id="CHEBI:15377"/>
        <dbReference type="ChEBI" id="CHEBI:15378"/>
        <dbReference type="ChEBI" id="CHEBI:30089"/>
        <dbReference type="ChEBI" id="CHEBI:77580"/>
        <dbReference type="ChEBI" id="CHEBI:78385"/>
    </reaction>
    <physiologicalReaction direction="left-to-right" evidence="3">
        <dbReference type="Rhea" id="RHEA:41705"/>
    </physiologicalReaction>
</comment>
<accession>A0ABN7TAJ5</accession>
<dbReference type="EC" id="3.1.1.47" evidence="1"/>